<dbReference type="Proteomes" id="UP000789901">
    <property type="component" value="Unassembled WGS sequence"/>
</dbReference>
<protein>
    <submittedName>
        <fullName evidence="1">25326_t:CDS:1</fullName>
    </submittedName>
</protein>
<organism evidence="1 2">
    <name type="scientific">Gigaspora margarita</name>
    <dbReference type="NCBI Taxonomy" id="4874"/>
    <lineage>
        <taxon>Eukaryota</taxon>
        <taxon>Fungi</taxon>
        <taxon>Fungi incertae sedis</taxon>
        <taxon>Mucoromycota</taxon>
        <taxon>Glomeromycotina</taxon>
        <taxon>Glomeromycetes</taxon>
        <taxon>Diversisporales</taxon>
        <taxon>Gigasporaceae</taxon>
        <taxon>Gigaspora</taxon>
    </lineage>
</organism>
<comment type="caution">
    <text evidence="1">The sequence shown here is derived from an EMBL/GenBank/DDBJ whole genome shotgun (WGS) entry which is preliminary data.</text>
</comment>
<feature type="non-terminal residue" evidence="1">
    <location>
        <position position="1"/>
    </location>
</feature>
<name>A0ABN7VEB8_GIGMA</name>
<accession>A0ABN7VEB8</accession>
<keyword evidence="2" id="KW-1185">Reference proteome</keyword>
<sequence length="75" mass="8478">NGEHGAVDIGRSVENSKVDDVRFLKFIEKAEGTKVANNDIKGYMNNYRKCSKNGVQIDEQIEEKIGEINDQVHLE</sequence>
<dbReference type="EMBL" id="CAJVQB010013607">
    <property type="protein sequence ID" value="CAG8763244.1"/>
    <property type="molecule type" value="Genomic_DNA"/>
</dbReference>
<gene>
    <name evidence="1" type="ORF">GMARGA_LOCUS17723</name>
</gene>
<evidence type="ECO:0000313" key="1">
    <source>
        <dbReference type="EMBL" id="CAG8763244.1"/>
    </source>
</evidence>
<reference evidence="1 2" key="1">
    <citation type="submission" date="2021-06" db="EMBL/GenBank/DDBJ databases">
        <authorList>
            <person name="Kallberg Y."/>
            <person name="Tangrot J."/>
            <person name="Rosling A."/>
        </authorList>
    </citation>
    <scope>NUCLEOTIDE SEQUENCE [LARGE SCALE GENOMIC DNA]</scope>
    <source>
        <strain evidence="1 2">120-4 pot B 10/14</strain>
    </source>
</reference>
<evidence type="ECO:0000313" key="2">
    <source>
        <dbReference type="Proteomes" id="UP000789901"/>
    </source>
</evidence>
<proteinExistence type="predicted"/>